<evidence type="ECO:0000313" key="4">
    <source>
        <dbReference type="Proteomes" id="UP000321720"/>
    </source>
</evidence>
<protein>
    <recommendedName>
        <fullName evidence="2">BFN domain-containing protein</fullName>
    </recommendedName>
</protein>
<sequence length="183" mass="19428">MTDERLVQVEVLGVRQHQASDEIVVLLLDAISELVVPILIGPVEAGAIVAAQEGVVPPRPMTHDLLCEVIRAEGDTLRRVVITSLEDGVFHAELELGNGAHVDSRASDAIAVALRLGAPVLCSAEVVADAGVQVEPVIVEEPEEMDVEAFREFLDQVQPEDFETEPPAAGDAAGEGDEDEPSP</sequence>
<dbReference type="SUPFAM" id="SSF103256">
    <property type="entry name" value="Hypothetical protein TM0160"/>
    <property type="match status" value="1"/>
</dbReference>
<organism evidence="3 4">
    <name type="scientific">Cellulomonas composti</name>
    <dbReference type="NCBI Taxonomy" id="266130"/>
    <lineage>
        <taxon>Bacteria</taxon>
        <taxon>Bacillati</taxon>
        <taxon>Actinomycetota</taxon>
        <taxon>Actinomycetes</taxon>
        <taxon>Micrococcales</taxon>
        <taxon>Cellulomonadaceae</taxon>
        <taxon>Cellulomonas</taxon>
    </lineage>
</organism>
<dbReference type="PANTHER" id="PTHR15160:SF1">
    <property type="entry name" value="VON HIPPEL-LINDAU DISEASE TUMOR SUPPRESSOR"/>
    <property type="match status" value="1"/>
</dbReference>
<name>A0A511J6B2_9CELL</name>
<dbReference type="Gene3D" id="3.10.690.10">
    <property type="entry name" value="Bifunctional nuclease domain"/>
    <property type="match status" value="1"/>
</dbReference>
<dbReference type="EMBL" id="BJWG01000001">
    <property type="protein sequence ID" value="GEL93550.1"/>
    <property type="molecule type" value="Genomic_DNA"/>
</dbReference>
<dbReference type="RefSeq" id="WP_246117251.1">
    <property type="nucleotide sequence ID" value="NZ_BJWG01000001.1"/>
</dbReference>
<dbReference type="AlphaFoldDB" id="A0A511J6B2"/>
<feature type="region of interest" description="Disordered" evidence="1">
    <location>
        <begin position="157"/>
        <end position="183"/>
    </location>
</feature>
<gene>
    <name evidence="3" type="ORF">CCO02nite_02080</name>
</gene>
<dbReference type="PANTHER" id="PTHR15160">
    <property type="entry name" value="VON HIPPEL-LINDAU PROTEIN"/>
    <property type="match status" value="1"/>
</dbReference>
<evidence type="ECO:0000256" key="1">
    <source>
        <dbReference type="SAM" id="MobiDB-lite"/>
    </source>
</evidence>
<proteinExistence type="predicted"/>
<dbReference type="InterPro" id="IPR036104">
    <property type="entry name" value="BFN_sf"/>
</dbReference>
<dbReference type="GO" id="GO:0004518">
    <property type="term" value="F:nuclease activity"/>
    <property type="evidence" value="ECO:0007669"/>
    <property type="project" value="InterPro"/>
</dbReference>
<comment type="caution">
    <text evidence="3">The sequence shown here is derived from an EMBL/GenBank/DDBJ whole genome shotgun (WGS) entry which is preliminary data.</text>
</comment>
<feature type="domain" description="BFN" evidence="2">
    <location>
        <begin position="6"/>
        <end position="134"/>
    </location>
</feature>
<dbReference type="Proteomes" id="UP000321720">
    <property type="component" value="Unassembled WGS sequence"/>
</dbReference>
<accession>A0A511J6B2</accession>
<evidence type="ECO:0000259" key="2">
    <source>
        <dbReference type="PROSITE" id="PS51658"/>
    </source>
</evidence>
<dbReference type="Pfam" id="PF02577">
    <property type="entry name" value="BFN_dom"/>
    <property type="match status" value="1"/>
</dbReference>
<reference evidence="3 4" key="1">
    <citation type="submission" date="2019-07" db="EMBL/GenBank/DDBJ databases">
        <title>Whole genome shotgun sequence of Cellulomonas composti NBRC 100758.</title>
        <authorList>
            <person name="Hosoyama A."/>
            <person name="Uohara A."/>
            <person name="Ohji S."/>
            <person name="Ichikawa N."/>
        </authorList>
    </citation>
    <scope>NUCLEOTIDE SEQUENCE [LARGE SCALE GENOMIC DNA]</scope>
    <source>
        <strain evidence="3 4">NBRC 100758</strain>
    </source>
</reference>
<dbReference type="InterPro" id="IPR003729">
    <property type="entry name" value="Bi_nuclease_dom"/>
</dbReference>
<evidence type="ECO:0000313" key="3">
    <source>
        <dbReference type="EMBL" id="GEL93550.1"/>
    </source>
</evidence>
<feature type="compositionally biased region" description="Acidic residues" evidence="1">
    <location>
        <begin position="174"/>
        <end position="183"/>
    </location>
</feature>
<keyword evidence="4" id="KW-1185">Reference proteome</keyword>
<dbReference type="PROSITE" id="PS51658">
    <property type="entry name" value="BFN"/>
    <property type="match status" value="1"/>
</dbReference>